<gene>
    <name evidence="2" type="ordered locus">MLP_20480</name>
</gene>
<accession>F5XDN9</accession>
<dbReference type="STRING" id="1032480.MLP_20480"/>
<dbReference type="Pfam" id="PF00582">
    <property type="entry name" value="Usp"/>
    <property type="match status" value="1"/>
</dbReference>
<keyword evidence="3" id="KW-1185">Reference proteome</keyword>
<dbReference type="AlphaFoldDB" id="F5XDN9"/>
<feature type="domain" description="UspA" evidence="1">
    <location>
        <begin position="60"/>
        <end position="116"/>
    </location>
</feature>
<sequence length="139" mass="14392">MTILAAVTGDREGRLALAEGIAEARRLGTDLVAINLSSATVDLTGIDTDGVAATVIDHRAAAKDDPADVILDEIAARGATRLVIGVKRRTPVGKAILGSMSQTLLLNAPIPVLAVKLPEDEIPSSFFDNLPGGMHNVTS</sequence>
<dbReference type="Gene3D" id="3.40.50.620">
    <property type="entry name" value="HUPs"/>
    <property type="match status" value="1"/>
</dbReference>
<dbReference type="Proteomes" id="UP000007947">
    <property type="component" value="Chromosome"/>
</dbReference>
<organism evidence="2 3">
    <name type="scientific">Microlunatus phosphovorus (strain ATCC 700054 / DSM 10555 / JCM 9379 / NBRC 101784 / NCIMB 13414 / VKM Ac-1990 / NM-1)</name>
    <dbReference type="NCBI Taxonomy" id="1032480"/>
    <lineage>
        <taxon>Bacteria</taxon>
        <taxon>Bacillati</taxon>
        <taxon>Actinomycetota</taxon>
        <taxon>Actinomycetes</taxon>
        <taxon>Propionibacteriales</taxon>
        <taxon>Propionibacteriaceae</taxon>
        <taxon>Microlunatus</taxon>
    </lineage>
</organism>
<reference evidence="2 3" key="1">
    <citation type="submission" date="2011-05" db="EMBL/GenBank/DDBJ databases">
        <title>Whole genome sequence of Microlunatus phosphovorus NM-1.</title>
        <authorList>
            <person name="Hosoyama A."/>
            <person name="Sasaki K."/>
            <person name="Harada T."/>
            <person name="Igarashi R."/>
            <person name="Kawakoshi A."/>
            <person name="Sasagawa M."/>
            <person name="Fukada J."/>
            <person name="Nakamura S."/>
            <person name="Katano Y."/>
            <person name="Hanada S."/>
            <person name="Kamagata Y."/>
            <person name="Nakamura N."/>
            <person name="Yamazaki S."/>
            <person name="Fujita N."/>
        </authorList>
    </citation>
    <scope>NUCLEOTIDE SEQUENCE [LARGE SCALE GENOMIC DNA]</scope>
    <source>
        <strain evidence="3">ATCC 700054 / DSM 10555 / JCM 9379 / NBRC 101784 / NCIMB 13414 / VKM Ac-1990 / NM-1</strain>
    </source>
</reference>
<evidence type="ECO:0000259" key="1">
    <source>
        <dbReference type="Pfam" id="PF00582"/>
    </source>
</evidence>
<dbReference type="RefSeq" id="WP_013862934.1">
    <property type="nucleotide sequence ID" value="NC_015635.1"/>
</dbReference>
<dbReference type="InterPro" id="IPR014729">
    <property type="entry name" value="Rossmann-like_a/b/a_fold"/>
</dbReference>
<evidence type="ECO:0000313" key="2">
    <source>
        <dbReference type="EMBL" id="BAK35062.1"/>
    </source>
</evidence>
<dbReference type="eggNOG" id="COG0589">
    <property type="taxonomic scope" value="Bacteria"/>
</dbReference>
<dbReference type="InterPro" id="IPR006016">
    <property type="entry name" value="UspA"/>
</dbReference>
<dbReference type="SUPFAM" id="SSF52402">
    <property type="entry name" value="Adenine nucleotide alpha hydrolases-like"/>
    <property type="match status" value="1"/>
</dbReference>
<dbReference type="CDD" id="cd00293">
    <property type="entry name" value="USP-like"/>
    <property type="match status" value="1"/>
</dbReference>
<dbReference type="KEGG" id="mph:MLP_20480"/>
<dbReference type="OrthoDB" id="5419113at2"/>
<proteinExistence type="predicted"/>
<dbReference type="EMBL" id="AP012204">
    <property type="protein sequence ID" value="BAK35062.1"/>
    <property type="molecule type" value="Genomic_DNA"/>
</dbReference>
<dbReference type="HOGENOM" id="CLU_049301_19_2_11"/>
<protein>
    <recommendedName>
        <fullName evidence="1">UspA domain-containing protein</fullName>
    </recommendedName>
</protein>
<name>F5XDN9_MICPN</name>
<evidence type="ECO:0000313" key="3">
    <source>
        <dbReference type="Proteomes" id="UP000007947"/>
    </source>
</evidence>